<proteinExistence type="predicted"/>
<reference evidence="1 2" key="1">
    <citation type="journal article" date="2011" name="BMC Genomics">
        <title>Genome sequencing reveals diversification of virulence factor content and possible host adaptation in distinct subpopulations of Salmonella enterica.</title>
        <authorList>
            <person name="den Bakker H.C."/>
            <person name="Moreno Switt A.I."/>
            <person name="Govoni G."/>
            <person name="Cummings C.A."/>
            <person name="Ranieri M.L."/>
            <person name="Degoricija L."/>
            <person name="Hoelzer K."/>
            <person name="Rodriguez-Rivera L.D."/>
            <person name="Brown S."/>
            <person name="Bolchacova E."/>
            <person name="Furtado M.R."/>
            <person name="Wiedmann M."/>
        </authorList>
    </citation>
    <scope>NUCLEOTIDE SEQUENCE [LARGE SCALE GENOMIC DNA]</scope>
    <source>
        <strain evidence="1 2">R8-2977</strain>
    </source>
</reference>
<evidence type="ECO:0000313" key="2">
    <source>
        <dbReference type="Proteomes" id="UP000004776"/>
    </source>
</evidence>
<dbReference type="EMBL" id="AFCW01001796">
    <property type="protein sequence ID" value="EHC99649.1"/>
    <property type="molecule type" value="Genomic_DNA"/>
</dbReference>
<feature type="non-terminal residue" evidence="1">
    <location>
        <position position="1"/>
    </location>
</feature>
<protein>
    <submittedName>
        <fullName evidence="1">Putative exported protein</fullName>
    </submittedName>
</protein>
<dbReference type="Proteomes" id="UP000004776">
    <property type="component" value="Unassembled WGS sequence"/>
</dbReference>
<dbReference type="PATRIC" id="fig|913084.3.peg.3485"/>
<accession>G5S0Q1</accession>
<dbReference type="AlphaFoldDB" id="G5S0Q1"/>
<sequence>DNGGTSGNGGSIGWLSDDNGIPCISGTLKSNASTYLPTIGLLGLGTSAGDALTANQYTSNTTDGGGITSALTGNAGQAVLGQALGGGFKEVAQWVKERYAQTFDAVYVPPGAKVAVHITRQLNIDYAEKGRRVKYDFTLPGTGTTQQGLD</sequence>
<gene>
    <name evidence="1" type="ORF">LTSEURB_4758</name>
</gene>
<evidence type="ECO:0000313" key="1">
    <source>
        <dbReference type="EMBL" id="EHC99649.1"/>
    </source>
</evidence>
<name>G5S0Q1_SALET</name>
<comment type="caution">
    <text evidence="1">The sequence shown here is derived from an EMBL/GenBank/DDBJ whole genome shotgun (WGS) entry which is preliminary data.</text>
</comment>
<organism evidence="1 2">
    <name type="scientific">Salmonella enterica subsp. enterica serovar Urbana str. R8-2977</name>
    <dbReference type="NCBI Taxonomy" id="913084"/>
    <lineage>
        <taxon>Bacteria</taxon>
        <taxon>Pseudomonadati</taxon>
        <taxon>Pseudomonadota</taxon>
        <taxon>Gammaproteobacteria</taxon>
        <taxon>Enterobacterales</taxon>
        <taxon>Enterobacteriaceae</taxon>
        <taxon>Salmonella</taxon>
    </lineage>
</organism>